<dbReference type="PROSITE" id="PS50983">
    <property type="entry name" value="FE_B12_PBP"/>
    <property type="match status" value="1"/>
</dbReference>
<dbReference type="Gene3D" id="3.40.50.1980">
    <property type="entry name" value="Nitrogenase molybdenum iron protein domain"/>
    <property type="match status" value="2"/>
</dbReference>
<evidence type="ECO:0000259" key="5">
    <source>
        <dbReference type="PROSITE" id="PS50983"/>
    </source>
</evidence>
<dbReference type="AlphaFoldDB" id="A0A1I4EML8"/>
<dbReference type="PANTHER" id="PTHR30532">
    <property type="entry name" value="IRON III DICITRATE-BINDING PERIPLASMIC PROTEIN"/>
    <property type="match status" value="1"/>
</dbReference>
<dbReference type="RefSeq" id="WP_089869375.1">
    <property type="nucleotide sequence ID" value="NZ_FOTC01000002.1"/>
</dbReference>
<dbReference type="EMBL" id="FOTC01000002">
    <property type="protein sequence ID" value="SFL06433.1"/>
    <property type="molecule type" value="Genomic_DNA"/>
</dbReference>
<keyword evidence="3" id="KW-0732">Signal</keyword>
<dbReference type="PANTHER" id="PTHR30532:SF1">
    <property type="entry name" value="IRON(3+)-HYDROXAMATE-BINDING PROTEIN FHUD"/>
    <property type="match status" value="1"/>
</dbReference>
<comment type="subcellular location">
    <subcellularLocation>
        <location evidence="1">Cell envelope</location>
    </subcellularLocation>
</comment>
<dbReference type="STRING" id="553466.SAMN04487950_2251"/>
<dbReference type="SUPFAM" id="SSF53807">
    <property type="entry name" value="Helical backbone' metal receptor"/>
    <property type="match status" value="1"/>
</dbReference>
<evidence type="ECO:0000313" key="7">
    <source>
        <dbReference type="Proteomes" id="UP000199607"/>
    </source>
</evidence>
<dbReference type="InterPro" id="IPR051313">
    <property type="entry name" value="Bact_iron-sidero_bind"/>
</dbReference>
<reference evidence="7" key="1">
    <citation type="submission" date="2016-10" db="EMBL/GenBank/DDBJ databases">
        <authorList>
            <person name="Varghese N."/>
            <person name="Submissions S."/>
        </authorList>
    </citation>
    <scope>NUCLEOTIDE SEQUENCE [LARGE SCALE GENOMIC DNA]</scope>
    <source>
        <strain evidence="7">CGMCC 1.7738</strain>
    </source>
</reference>
<evidence type="ECO:0000256" key="3">
    <source>
        <dbReference type="ARBA" id="ARBA00022729"/>
    </source>
</evidence>
<name>A0A1I4EML8_9EURY</name>
<sequence>MDESTNQTRRRFLRLSGGVAGSIALAGCTGSSNGEGDESTTGADAESTAATTTTGETSEGTAESQSSYSVSMEPMGTVDFESVPETWVSYKSGYGDMGIALGVGAGLVGTDRPQESFRLLDERFYSQLPDFELDLSETTNIRADGESIDKEVFYEVDADLHLMDPNLPKVYFDWDQTDVDEISENVAPFFGNFIRRPRDDAWGDEYERYSLYEAFEKVAQVFQRTERYEAFATLHEEVQTQVEDALPPESERPSIALMNGGSDPGKGVFYAMDPTTAGYEMKQYRDLGIKNAFEGVETGEYGKTDYETLLEVDPEIIVFHWGVTYEQEAFESRFTEPMVNDEVGQELTAVQEENLYPGGTAEQGPIINLFQTEMLAQQQYPEQFGEYPGLGDVPAQTLFDRQRVADIVAGEF</sequence>
<organism evidence="6 7">
    <name type="scientific">Halogranum rubrum</name>
    <dbReference type="NCBI Taxonomy" id="553466"/>
    <lineage>
        <taxon>Archaea</taxon>
        <taxon>Methanobacteriati</taxon>
        <taxon>Methanobacteriota</taxon>
        <taxon>Stenosarchaea group</taxon>
        <taxon>Halobacteria</taxon>
        <taxon>Halobacteriales</taxon>
        <taxon>Haloferacaceae</taxon>
    </lineage>
</organism>
<evidence type="ECO:0000256" key="1">
    <source>
        <dbReference type="ARBA" id="ARBA00004196"/>
    </source>
</evidence>
<evidence type="ECO:0000256" key="4">
    <source>
        <dbReference type="SAM" id="MobiDB-lite"/>
    </source>
</evidence>
<gene>
    <name evidence="6" type="ORF">SAMN04487950_2251</name>
</gene>
<feature type="domain" description="Fe/B12 periplasmic-binding" evidence="5">
    <location>
        <begin position="86"/>
        <end position="387"/>
    </location>
</feature>
<feature type="region of interest" description="Disordered" evidence="4">
    <location>
        <begin position="24"/>
        <end position="71"/>
    </location>
</feature>
<feature type="compositionally biased region" description="Low complexity" evidence="4">
    <location>
        <begin position="39"/>
        <end position="67"/>
    </location>
</feature>
<dbReference type="Pfam" id="PF01497">
    <property type="entry name" value="Peripla_BP_2"/>
    <property type="match status" value="1"/>
</dbReference>
<dbReference type="InterPro" id="IPR002491">
    <property type="entry name" value="ABC_transptr_periplasmic_BD"/>
</dbReference>
<dbReference type="PROSITE" id="PS51318">
    <property type="entry name" value="TAT"/>
    <property type="match status" value="1"/>
</dbReference>
<proteinExistence type="predicted"/>
<keyword evidence="2" id="KW-0813">Transport</keyword>
<dbReference type="InterPro" id="IPR006311">
    <property type="entry name" value="TAT_signal"/>
</dbReference>
<protein>
    <submittedName>
        <fullName evidence="6">Iron complex transport system substrate-binding protein</fullName>
    </submittedName>
</protein>
<dbReference type="Proteomes" id="UP000199607">
    <property type="component" value="Unassembled WGS sequence"/>
</dbReference>
<keyword evidence="7" id="KW-1185">Reference proteome</keyword>
<evidence type="ECO:0000256" key="2">
    <source>
        <dbReference type="ARBA" id="ARBA00022448"/>
    </source>
</evidence>
<evidence type="ECO:0000313" key="6">
    <source>
        <dbReference type="EMBL" id="SFL06433.1"/>
    </source>
</evidence>
<accession>A0A1I4EML8</accession>